<evidence type="ECO:0000313" key="3">
    <source>
        <dbReference type="Proteomes" id="UP000191055"/>
    </source>
</evidence>
<dbReference type="AlphaFoldDB" id="A0A1T5BPM8"/>
<dbReference type="KEGG" id="asx:CDL62_11010"/>
<sequence length="105" mass="11829">MELNKLLSTLYYIGMVMLLIGIVLHIAESSAGFYLYATGLLPVFGVRVYNLIIGRPESKRKHGIFVISAIMLVLAGVAMFTGRSYWVLFLAISAVLDFYISFRRF</sequence>
<dbReference type="Proteomes" id="UP000191055">
    <property type="component" value="Unassembled WGS sequence"/>
</dbReference>
<keyword evidence="1" id="KW-0472">Membrane</keyword>
<gene>
    <name evidence="2" type="ORF">SAMN03080601_00584</name>
</gene>
<keyword evidence="1" id="KW-0812">Transmembrane</keyword>
<feature type="transmembrane region" description="Helical" evidence="1">
    <location>
        <begin position="33"/>
        <end position="52"/>
    </location>
</feature>
<name>A0A1T5BPM8_9BACT</name>
<organism evidence="2 3">
    <name type="scientific">Alkalitalea saponilacus</name>
    <dbReference type="NCBI Taxonomy" id="889453"/>
    <lineage>
        <taxon>Bacteria</taxon>
        <taxon>Pseudomonadati</taxon>
        <taxon>Bacteroidota</taxon>
        <taxon>Bacteroidia</taxon>
        <taxon>Marinilabiliales</taxon>
        <taxon>Marinilabiliaceae</taxon>
        <taxon>Alkalitalea</taxon>
    </lineage>
</organism>
<dbReference type="OrthoDB" id="1122378at2"/>
<evidence type="ECO:0000256" key="1">
    <source>
        <dbReference type="SAM" id="Phobius"/>
    </source>
</evidence>
<dbReference type="RefSeq" id="WP_079556381.1">
    <property type="nucleotide sequence ID" value="NZ_CP021904.1"/>
</dbReference>
<feature type="transmembrane region" description="Helical" evidence="1">
    <location>
        <begin position="64"/>
        <end position="80"/>
    </location>
</feature>
<dbReference type="STRING" id="889453.SAMN03080601_00584"/>
<accession>A0A1T5BPM8</accession>
<keyword evidence="3" id="KW-1185">Reference proteome</keyword>
<keyword evidence="1" id="KW-1133">Transmembrane helix</keyword>
<protein>
    <submittedName>
        <fullName evidence="2">Uncharacterized protein</fullName>
    </submittedName>
</protein>
<feature type="transmembrane region" description="Helical" evidence="1">
    <location>
        <begin position="9"/>
        <end position="27"/>
    </location>
</feature>
<evidence type="ECO:0000313" key="2">
    <source>
        <dbReference type="EMBL" id="SKB49262.1"/>
    </source>
</evidence>
<reference evidence="2 3" key="1">
    <citation type="submission" date="2017-02" db="EMBL/GenBank/DDBJ databases">
        <authorList>
            <person name="Peterson S.W."/>
        </authorList>
    </citation>
    <scope>NUCLEOTIDE SEQUENCE [LARGE SCALE GENOMIC DNA]</scope>
    <source>
        <strain evidence="2 3">DSM 24412</strain>
    </source>
</reference>
<dbReference type="EMBL" id="FUYV01000002">
    <property type="protein sequence ID" value="SKB49262.1"/>
    <property type="molecule type" value="Genomic_DNA"/>
</dbReference>
<proteinExistence type="predicted"/>
<feature type="transmembrane region" description="Helical" evidence="1">
    <location>
        <begin position="86"/>
        <end position="102"/>
    </location>
</feature>